<keyword evidence="3" id="KW-1185">Reference proteome</keyword>
<dbReference type="Gene3D" id="3.30.559.30">
    <property type="entry name" value="Nonribosomal peptide synthetase, condensation domain"/>
    <property type="match status" value="1"/>
</dbReference>
<organism evidence="2 3">
    <name type="scientific">Mycobacterium simulans</name>
    <dbReference type="NCBI Taxonomy" id="627089"/>
    <lineage>
        <taxon>Bacteria</taxon>
        <taxon>Bacillati</taxon>
        <taxon>Actinomycetota</taxon>
        <taxon>Actinomycetes</taxon>
        <taxon>Mycobacteriales</taxon>
        <taxon>Mycobacteriaceae</taxon>
        <taxon>Mycobacterium</taxon>
    </lineage>
</organism>
<dbReference type="SUPFAM" id="SSF52777">
    <property type="entry name" value="CoA-dependent acyltransferases"/>
    <property type="match status" value="1"/>
</dbReference>
<dbReference type="Pfam" id="PF00668">
    <property type="entry name" value="Condensation"/>
    <property type="match status" value="1"/>
</dbReference>
<name>A0A7Z7IHT9_9MYCO</name>
<sequence>MRTRSLVAFDHQDAPFALLVDRLNPTPSPSHMPLRQVILVWHNTQSAKWVLDDLNITAVPLHTRVARMDLVLSLTEKFTDAGLPAGISGVAEYRTDVYDAATIRAWISGLEKLLSVMTVDPQRRLPSSAP</sequence>
<reference evidence="2 3" key="1">
    <citation type="submission" date="2017-10" db="EMBL/GenBank/DDBJ databases">
        <authorList>
            <consortium name="Urmite Genomes"/>
        </authorList>
    </citation>
    <scope>NUCLEOTIDE SEQUENCE [LARGE SCALE GENOMIC DNA]</scope>
    <source>
        <strain evidence="2 3">FB-527</strain>
    </source>
</reference>
<dbReference type="GO" id="GO:0008610">
    <property type="term" value="P:lipid biosynthetic process"/>
    <property type="evidence" value="ECO:0007669"/>
    <property type="project" value="UniProtKB-ARBA"/>
</dbReference>
<feature type="domain" description="Condensation" evidence="1">
    <location>
        <begin position="2"/>
        <end position="124"/>
    </location>
</feature>
<evidence type="ECO:0000313" key="2">
    <source>
        <dbReference type="EMBL" id="SOJ53737.1"/>
    </source>
</evidence>
<dbReference type="Proteomes" id="UP000554965">
    <property type="component" value="Unassembled WGS sequence"/>
</dbReference>
<dbReference type="InterPro" id="IPR001242">
    <property type="entry name" value="Condensation_dom"/>
</dbReference>
<dbReference type="AlphaFoldDB" id="A0A7Z7IHT9"/>
<gene>
    <name evidence="2" type="primary">dhbF_4</name>
    <name evidence="2" type="ORF">MSIMFB_01236</name>
</gene>
<evidence type="ECO:0000259" key="1">
    <source>
        <dbReference type="Pfam" id="PF00668"/>
    </source>
</evidence>
<proteinExistence type="predicted"/>
<dbReference type="InterPro" id="IPR023213">
    <property type="entry name" value="CAT-like_dom_sf"/>
</dbReference>
<evidence type="ECO:0000313" key="3">
    <source>
        <dbReference type="Proteomes" id="UP000554965"/>
    </source>
</evidence>
<protein>
    <submittedName>
        <fullName evidence="2">Dimodular nonribosomal peptide synthase</fullName>
    </submittedName>
</protein>
<comment type="caution">
    <text evidence="2">The sequence shown here is derived from an EMBL/GenBank/DDBJ whole genome shotgun (WGS) entry which is preliminary data.</text>
</comment>
<dbReference type="GO" id="GO:0003824">
    <property type="term" value="F:catalytic activity"/>
    <property type="evidence" value="ECO:0007669"/>
    <property type="project" value="InterPro"/>
</dbReference>
<dbReference type="EMBL" id="OCTY01000002">
    <property type="protein sequence ID" value="SOJ53737.1"/>
    <property type="molecule type" value="Genomic_DNA"/>
</dbReference>
<accession>A0A7Z7IHT9</accession>
<dbReference type="Gene3D" id="3.30.559.10">
    <property type="entry name" value="Chloramphenicol acetyltransferase-like domain"/>
    <property type="match status" value="1"/>
</dbReference>